<dbReference type="Pfam" id="PF00561">
    <property type="entry name" value="Abhydrolase_1"/>
    <property type="match status" value="1"/>
</dbReference>
<dbReference type="InterPro" id="IPR029058">
    <property type="entry name" value="AB_hydrolase_fold"/>
</dbReference>
<accession>A0A173MBQ3</accession>
<dbReference type="GO" id="GO:0016787">
    <property type="term" value="F:hydrolase activity"/>
    <property type="evidence" value="ECO:0007669"/>
    <property type="project" value="UniProtKB-KW"/>
</dbReference>
<evidence type="ECO:0000256" key="1">
    <source>
        <dbReference type="ARBA" id="ARBA00022801"/>
    </source>
</evidence>
<dbReference type="KEGG" id="fln:FLA_0930"/>
<proteinExistence type="predicted"/>
<gene>
    <name evidence="4" type="ORF">SAMN05421788_113116</name>
</gene>
<dbReference type="PANTHER" id="PTHR43798:SF31">
    <property type="entry name" value="AB HYDROLASE SUPERFAMILY PROTEIN YCLE"/>
    <property type="match status" value="1"/>
</dbReference>
<feature type="transmembrane region" description="Helical" evidence="2">
    <location>
        <begin position="6"/>
        <end position="27"/>
    </location>
</feature>
<protein>
    <submittedName>
        <fullName evidence="4">Lysophospholipase, alpha-beta hydrolase superfamily</fullName>
    </submittedName>
</protein>
<sequence>MWRKLFKFLLGVGLIGGVLLLAVLLVFDRLVQFRMNDQEIQQWFAQKHVPVRIQYFQKQNREVRYISTGQDTSATVLFIHGAPSSSTYYREYLVDSLLLKEARMFAVDRPGYGYSGLAQPLTSIQQQAAIIRPILDSLQQLHHPVVLVAASYGTAIACRITMDYPKLVDGLVLLGPALAPYQEKTYWFTPMIEHWPFHWAIPRMLQTANAEKIAHPHELEKMLPLWQNIHVPVNYLQGAEDQLVYTTNAAFAREKLVNAPYLNVQLIPNRGHLIAFDEKERISNSILDMLHRVKGR</sequence>
<evidence type="ECO:0000256" key="2">
    <source>
        <dbReference type="SAM" id="Phobius"/>
    </source>
</evidence>
<keyword evidence="1 4" id="KW-0378">Hydrolase</keyword>
<dbReference type="PANTHER" id="PTHR43798">
    <property type="entry name" value="MONOACYLGLYCEROL LIPASE"/>
    <property type="match status" value="1"/>
</dbReference>
<keyword evidence="2" id="KW-1133">Transmembrane helix</keyword>
<dbReference type="Proteomes" id="UP000186917">
    <property type="component" value="Unassembled WGS sequence"/>
</dbReference>
<evidence type="ECO:0000259" key="3">
    <source>
        <dbReference type="Pfam" id="PF00561"/>
    </source>
</evidence>
<keyword evidence="2" id="KW-0472">Membrane</keyword>
<keyword evidence="2" id="KW-0812">Transmembrane</keyword>
<reference evidence="5" key="1">
    <citation type="submission" date="2017-01" db="EMBL/GenBank/DDBJ databases">
        <authorList>
            <person name="Varghese N."/>
            <person name="Submissions S."/>
        </authorList>
    </citation>
    <scope>NUCLEOTIDE SEQUENCE [LARGE SCALE GENOMIC DNA]</scope>
    <source>
        <strain evidence="5">DSM 21054</strain>
    </source>
</reference>
<name>A0A173MBQ3_9BACT</name>
<dbReference type="EMBL" id="FTOR01000013">
    <property type="protein sequence ID" value="SIT33776.1"/>
    <property type="molecule type" value="Genomic_DNA"/>
</dbReference>
<dbReference type="AlphaFoldDB" id="A0A173MBQ3"/>
<evidence type="ECO:0000313" key="4">
    <source>
        <dbReference type="EMBL" id="SIT33776.1"/>
    </source>
</evidence>
<keyword evidence="5" id="KW-1185">Reference proteome</keyword>
<dbReference type="InterPro" id="IPR050266">
    <property type="entry name" value="AB_hydrolase_sf"/>
</dbReference>
<dbReference type="Gene3D" id="3.40.50.1820">
    <property type="entry name" value="alpha/beta hydrolase"/>
    <property type="match status" value="1"/>
</dbReference>
<evidence type="ECO:0000313" key="5">
    <source>
        <dbReference type="Proteomes" id="UP000186917"/>
    </source>
</evidence>
<feature type="domain" description="AB hydrolase-1" evidence="3">
    <location>
        <begin position="75"/>
        <end position="260"/>
    </location>
</feature>
<dbReference type="InterPro" id="IPR000073">
    <property type="entry name" value="AB_hydrolase_1"/>
</dbReference>
<organism evidence="4 5">
    <name type="scientific">Filimonas lacunae</name>
    <dbReference type="NCBI Taxonomy" id="477680"/>
    <lineage>
        <taxon>Bacteria</taxon>
        <taxon>Pseudomonadati</taxon>
        <taxon>Bacteroidota</taxon>
        <taxon>Chitinophagia</taxon>
        <taxon>Chitinophagales</taxon>
        <taxon>Chitinophagaceae</taxon>
        <taxon>Filimonas</taxon>
    </lineage>
</organism>
<dbReference type="SUPFAM" id="SSF53474">
    <property type="entry name" value="alpha/beta-Hydrolases"/>
    <property type="match status" value="1"/>
</dbReference>
<dbReference type="GO" id="GO:0016020">
    <property type="term" value="C:membrane"/>
    <property type="evidence" value="ECO:0007669"/>
    <property type="project" value="TreeGrafter"/>
</dbReference>
<dbReference type="STRING" id="477680.SAMN05421788_113116"/>